<dbReference type="PROSITE" id="PS51192">
    <property type="entry name" value="HELICASE_ATP_BIND_1"/>
    <property type="match status" value="1"/>
</dbReference>
<keyword evidence="3" id="KW-0347">Helicase</keyword>
<evidence type="ECO:0000313" key="9">
    <source>
        <dbReference type="Proteomes" id="UP000076078"/>
    </source>
</evidence>
<feature type="domain" description="Helicase C-terminal" evidence="7">
    <location>
        <begin position="900"/>
        <end position="1062"/>
    </location>
</feature>
<dbReference type="Gene3D" id="3.40.50.10810">
    <property type="entry name" value="Tandem AAA-ATPase domain"/>
    <property type="match status" value="1"/>
</dbReference>
<feature type="compositionally biased region" description="Polar residues" evidence="5">
    <location>
        <begin position="145"/>
        <end position="182"/>
    </location>
</feature>
<feature type="compositionally biased region" description="Low complexity" evidence="5">
    <location>
        <begin position="89"/>
        <end position="115"/>
    </location>
</feature>
<comment type="caution">
    <text evidence="8">The sequence shown here is derived from an EMBL/GenBank/DDBJ whole genome shotgun (WGS) entry which is preliminary data.</text>
</comment>
<dbReference type="CDD" id="cd18010">
    <property type="entry name" value="DEXHc_HARP_SMARCAL1"/>
    <property type="match status" value="1"/>
</dbReference>
<dbReference type="InterPro" id="IPR001650">
    <property type="entry name" value="Helicase_C-like"/>
</dbReference>
<evidence type="ECO:0000259" key="6">
    <source>
        <dbReference type="PROSITE" id="PS51192"/>
    </source>
</evidence>
<dbReference type="Pfam" id="PF00271">
    <property type="entry name" value="Helicase_C"/>
    <property type="match status" value="1"/>
</dbReference>
<gene>
    <name evidence="8" type="ORF">DLAC_08678</name>
</gene>
<keyword evidence="2" id="KW-0378">Hydrolase</keyword>
<evidence type="ECO:0000313" key="8">
    <source>
        <dbReference type="EMBL" id="KYQ90093.1"/>
    </source>
</evidence>
<feature type="compositionally biased region" description="Low complexity" evidence="5">
    <location>
        <begin position="389"/>
        <end position="408"/>
    </location>
</feature>
<dbReference type="STRING" id="361077.A0A151Z7Z5"/>
<feature type="region of interest" description="Disordered" evidence="5">
    <location>
        <begin position="1107"/>
        <end position="1182"/>
    </location>
</feature>
<keyword evidence="4" id="KW-0067">ATP-binding</keyword>
<dbReference type="GO" id="GO:0016787">
    <property type="term" value="F:hydrolase activity"/>
    <property type="evidence" value="ECO:0007669"/>
    <property type="project" value="UniProtKB-KW"/>
</dbReference>
<dbReference type="SMART" id="SM00487">
    <property type="entry name" value="DEXDc"/>
    <property type="match status" value="1"/>
</dbReference>
<dbReference type="GO" id="GO:0005524">
    <property type="term" value="F:ATP binding"/>
    <property type="evidence" value="ECO:0007669"/>
    <property type="project" value="UniProtKB-KW"/>
</dbReference>
<feature type="domain" description="Helicase ATP-binding" evidence="6">
    <location>
        <begin position="626"/>
        <end position="782"/>
    </location>
</feature>
<sequence length="1230" mass="139906">MNYPTVSNTENSSSSQSILSSIKIKCPIHNTYCRKVTGPTVGKNKGKFSIICRENNCSFKNWYSEEELISIHQKQIQNGLSSQSSQILSTKTPIRTSTISSTPSYTQDQQTPQQSQIIPPVHFEDEVLIPSLTSSLSSSGVVDSQKNQEPTQQPQPSQIFTPTPPNFDNSNNKSTNTIPTKSGHSKILDIHLNMLKENSATQVVQRQSLKQKLFSSHKPQQVQTPTKQDVPVRNEKEQKQKEEQQKLPKKNESQEEDQEKNVNSFEDIDIFNSDILEEIEDSQVSDIPKKPTSKLKHFINSNSNNKEKKKSIFESDEEMEPMEKVIEQAKKENEEKDRIKKEKKEQLLHLQQHLQKQQTPNSSHIKKTNSDSIQLKLKKKDIKPCIPISDSNNSQNVNNNISNTNNNKSPRKTRLPFDPLSDDITDLTTPIQNGNGVNVNKNAFTPTKIKMMAQLQESRDINTKIKCKKTEGGEVVIDFQLIGVNTVGTTYPLPLEKETEHFIKEFIKFNGKHNGEDETWSFLRSDYYSLCKRLKELQQQNSQSFHASVRLIPKLIFEYVNDPWNQFNNHPSQKKSNNNKNAISTSKPTTSVNINKESNENIELDITRIPKTLFEALLPFQIKGLIFGIEKKGRCLIGDEMGLGKTIQALAITHYFKEQWPLLIVCPSSLRDNWAREIKKWFGMWSSLDVNVMLTGQHKADAVINIISYDLVSSLLEKELLPQNFKSIICDESHYLKSVSAQRTSSVLKLIQKATVRILLTGTPALSRPIELYSQLVALGAPVYSSPHDFAMRYCNAFKGRYGWDYTGNNHLPELNTLLRGVMIRRHKDDVLKDLPKKHRYKVVIDTDTSDQSSQDIETGLNSIFTKPSSIWQQKKQQGQSLDNEKSQIMSMYQETGRQKLKASCKYILQQIQDQKKFLVFAHHSDILNGLEDFIKTHGTQYIRIDGSTPASQRQDLVNIFQTKKTCQVALLSITAAGTGLTLTASNLVIFVELYWTPGVLRQAEDRVHRIGQTREVNIEYLVAKKTLDDKIWPVICNKLEVLGETLDGQEEILHTKNRDLRGAMGMNSMDRYINRGGNGAINIDDDSSEKIFTIIGDDPEISRFIDQCNKPDDEEDDDSNKKKRKKSTNISDNNNNDNNISKKLYRNPSNPKNNYVANNNNNNSKNNSTNNNSKIPTKVGPKQTTISSFFSKFTKDVNTVNNNTSNDKILIDDIEDDDDEFQSPSKKLK</sequence>
<dbReference type="InterPro" id="IPR027417">
    <property type="entry name" value="P-loop_NTPase"/>
</dbReference>
<dbReference type="InterPro" id="IPR014001">
    <property type="entry name" value="Helicase_ATP-bd"/>
</dbReference>
<dbReference type="SMART" id="SM00490">
    <property type="entry name" value="HELICc"/>
    <property type="match status" value="1"/>
</dbReference>
<protein>
    <submittedName>
        <fullName evidence="8">SNF2-related domain-containing protein</fullName>
    </submittedName>
</protein>
<dbReference type="GO" id="GO:0031297">
    <property type="term" value="P:replication fork processing"/>
    <property type="evidence" value="ECO:0007669"/>
    <property type="project" value="TreeGrafter"/>
</dbReference>
<evidence type="ECO:0000256" key="3">
    <source>
        <dbReference type="ARBA" id="ARBA00022806"/>
    </source>
</evidence>
<evidence type="ECO:0000256" key="1">
    <source>
        <dbReference type="ARBA" id="ARBA00022741"/>
    </source>
</evidence>
<evidence type="ECO:0000256" key="2">
    <source>
        <dbReference type="ARBA" id="ARBA00022801"/>
    </source>
</evidence>
<evidence type="ECO:0000256" key="4">
    <source>
        <dbReference type="ARBA" id="ARBA00022840"/>
    </source>
</evidence>
<dbReference type="InterPro" id="IPR000330">
    <property type="entry name" value="SNF2_N"/>
</dbReference>
<dbReference type="GO" id="GO:0043596">
    <property type="term" value="C:nuclear replication fork"/>
    <property type="evidence" value="ECO:0007669"/>
    <property type="project" value="TreeGrafter"/>
</dbReference>
<feature type="region of interest" description="Disordered" evidence="5">
    <location>
        <begin position="208"/>
        <end position="266"/>
    </location>
</feature>
<feature type="compositionally biased region" description="Low complexity" evidence="5">
    <location>
        <begin position="1129"/>
        <end position="1177"/>
    </location>
</feature>
<feature type="region of interest" description="Disordered" evidence="5">
    <location>
        <begin position="1198"/>
        <end position="1230"/>
    </location>
</feature>
<keyword evidence="9" id="KW-1185">Reference proteome</keyword>
<organism evidence="8 9">
    <name type="scientific">Tieghemostelium lacteum</name>
    <name type="common">Slime mold</name>
    <name type="synonym">Dictyostelium lacteum</name>
    <dbReference type="NCBI Taxonomy" id="361077"/>
    <lineage>
        <taxon>Eukaryota</taxon>
        <taxon>Amoebozoa</taxon>
        <taxon>Evosea</taxon>
        <taxon>Eumycetozoa</taxon>
        <taxon>Dictyostelia</taxon>
        <taxon>Dictyosteliales</taxon>
        <taxon>Raperosteliaceae</taxon>
        <taxon>Tieghemostelium</taxon>
    </lineage>
</organism>
<evidence type="ECO:0000256" key="5">
    <source>
        <dbReference type="SAM" id="MobiDB-lite"/>
    </source>
</evidence>
<feature type="region of interest" description="Disordered" evidence="5">
    <location>
        <begin position="82"/>
        <end position="115"/>
    </location>
</feature>
<dbReference type="OrthoDB" id="2801544at2759"/>
<proteinExistence type="predicted"/>
<keyword evidence="1" id="KW-0547">Nucleotide-binding</keyword>
<dbReference type="PANTHER" id="PTHR45766:SF3">
    <property type="entry name" value="DNA ANNEALING HELICASE AND ENDONUCLEASE ZRANB3"/>
    <property type="match status" value="1"/>
</dbReference>
<dbReference type="Proteomes" id="UP000076078">
    <property type="component" value="Unassembled WGS sequence"/>
</dbReference>
<dbReference type="InterPro" id="IPR038718">
    <property type="entry name" value="SNF2-like_sf"/>
</dbReference>
<dbReference type="GO" id="GO:0004386">
    <property type="term" value="F:helicase activity"/>
    <property type="evidence" value="ECO:0007669"/>
    <property type="project" value="UniProtKB-KW"/>
</dbReference>
<feature type="compositionally biased region" description="Basic and acidic residues" evidence="5">
    <location>
        <begin position="230"/>
        <end position="253"/>
    </location>
</feature>
<dbReference type="Gene3D" id="3.40.50.300">
    <property type="entry name" value="P-loop containing nucleotide triphosphate hydrolases"/>
    <property type="match status" value="1"/>
</dbReference>
<dbReference type="Pfam" id="PF00176">
    <property type="entry name" value="SNF2-rel_dom"/>
    <property type="match status" value="1"/>
</dbReference>
<feature type="region of interest" description="Disordered" evidence="5">
    <location>
        <begin position="138"/>
        <end position="182"/>
    </location>
</feature>
<feature type="region of interest" description="Disordered" evidence="5">
    <location>
        <begin position="353"/>
        <end position="414"/>
    </location>
</feature>
<dbReference type="CDD" id="cd18793">
    <property type="entry name" value="SF2_C_SNF"/>
    <property type="match status" value="1"/>
</dbReference>
<dbReference type="PANTHER" id="PTHR45766">
    <property type="entry name" value="DNA ANNEALING HELICASE AND ENDONUCLEASE ZRANB3 FAMILY MEMBER"/>
    <property type="match status" value="1"/>
</dbReference>
<dbReference type="GO" id="GO:0006281">
    <property type="term" value="P:DNA repair"/>
    <property type="evidence" value="ECO:0007669"/>
    <property type="project" value="TreeGrafter"/>
</dbReference>
<feature type="region of interest" description="Disordered" evidence="5">
    <location>
        <begin position="282"/>
        <end position="319"/>
    </location>
</feature>
<dbReference type="InParanoid" id="A0A151Z7Z5"/>
<evidence type="ECO:0000259" key="7">
    <source>
        <dbReference type="PROSITE" id="PS51194"/>
    </source>
</evidence>
<dbReference type="PROSITE" id="PS51194">
    <property type="entry name" value="HELICASE_CTER"/>
    <property type="match status" value="1"/>
</dbReference>
<dbReference type="GO" id="GO:0004520">
    <property type="term" value="F:DNA endonuclease activity"/>
    <property type="evidence" value="ECO:0007669"/>
    <property type="project" value="TreeGrafter"/>
</dbReference>
<feature type="compositionally biased region" description="Acidic residues" evidence="5">
    <location>
        <begin position="1213"/>
        <end position="1222"/>
    </location>
</feature>
<feature type="compositionally biased region" description="Polar residues" evidence="5">
    <location>
        <begin position="208"/>
        <end position="227"/>
    </location>
</feature>
<feature type="region of interest" description="Disordered" evidence="5">
    <location>
        <begin position="568"/>
        <end position="592"/>
    </location>
</feature>
<dbReference type="InterPro" id="IPR049730">
    <property type="entry name" value="SNF2/RAD54-like_C"/>
</dbReference>
<reference evidence="8 9" key="1">
    <citation type="submission" date="2015-12" db="EMBL/GenBank/DDBJ databases">
        <title>Dictyostelia acquired genes for synthesis and detection of signals that induce cell-type specialization by lateral gene transfer from prokaryotes.</title>
        <authorList>
            <person name="Gloeckner G."/>
            <person name="Schaap P."/>
        </authorList>
    </citation>
    <scope>NUCLEOTIDE SEQUENCE [LARGE SCALE GENOMIC DNA]</scope>
    <source>
        <strain evidence="8 9">TK</strain>
    </source>
</reference>
<accession>A0A151Z7Z5</accession>
<dbReference type="SUPFAM" id="SSF52540">
    <property type="entry name" value="P-loop containing nucleoside triphosphate hydrolases"/>
    <property type="match status" value="2"/>
</dbReference>
<dbReference type="EMBL" id="LODT01000037">
    <property type="protein sequence ID" value="KYQ90093.1"/>
    <property type="molecule type" value="Genomic_DNA"/>
</dbReference>
<dbReference type="AlphaFoldDB" id="A0A151Z7Z5"/>
<feature type="compositionally biased region" description="Low complexity" evidence="5">
    <location>
        <begin position="1198"/>
        <end position="1209"/>
    </location>
</feature>
<name>A0A151Z7Z5_TIELA</name>